<gene>
    <name evidence="1" type="ORF">FHX71_003279</name>
</gene>
<reference evidence="1 2" key="1">
    <citation type="submission" date="2020-07" db="EMBL/GenBank/DDBJ databases">
        <title>Sequencing the genomes of 1000 actinobacteria strains.</title>
        <authorList>
            <person name="Klenk H.-P."/>
        </authorList>
    </citation>
    <scope>NUCLEOTIDE SEQUENCE [LARGE SCALE GENOMIC DNA]</scope>
    <source>
        <strain evidence="1 2">DSM 44121</strain>
    </source>
</reference>
<organism evidence="1 2">
    <name type="scientific">Promicromonospora sukumoe</name>
    <dbReference type="NCBI Taxonomy" id="88382"/>
    <lineage>
        <taxon>Bacteria</taxon>
        <taxon>Bacillati</taxon>
        <taxon>Actinomycetota</taxon>
        <taxon>Actinomycetes</taxon>
        <taxon>Micrococcales</taxon>
        <taxon>Promicromonosporaceae</taxon>
        <taxon>Promicromonospora</taxon>
    </lineage>
</organism>
<dbReference type="Proteomes" id="UP000540568">
    <property type="component" value="Unassembled WGS sequence"/>
</dbReference>
<evidence type="ECO:0000313" key="1">
    <source>
        <dbReference type="EMBL" id="MBA8809337.1"/>
    </source>
</evidence>
<dbReference type="EMBL" id="JACGWV010000001">
    <property type="protein sequence ID" value="MBA8809337.1"/>
    <property type="molecule type" value="Genomic_DNA"/>
</dbReference>
<protein>
    <submittedName>
        <fullName evidence="1">Uncharacterized protein</fullName>
    </submittedName>
</protein>
<evidence type="ECO:0000313" key="2">
    <source>
        <dbReference type="Proteomes" id="UP000540568"/>
    </source>
</evidence>
<comment type="caution">
    <text evidence="1">The sequence shown here is derived from an EMBL/GenBank/DDBJ whole genome shotgun (WGS) entry which is preliminary data.</text>
</comment>
<dbReference type="RefSeq" id="WP_182618134.1">
    <property type="nucleotide sequence ID" value="NZ_JACGWV010000001.1"/>
</dbReference>
<proteinExistence type="predicted"/>
<accession>A0A7W3PF76</accession>
<sequence length="66" mass="6753">MVGGASRSRSSCRAGRSARVAVRRRADGELFSQVIGGRGVDLSDPEAARALDAAEARVRSAAGLPA</sequence>
<name>A0A7W3PF76_9MICO</name>
<dbReference type="AlphaFoldDB" id="A0A7W3PF76"/>
<keyword evidence="2" id="KW-1185">Reference proteome</keyword>